<dbReference type="EMBL" id="GL883078">
    <property type="protein sequence ID" value="EGF91599.1"/>
    <property type="molecule type" value="Genomic_DNA"/>
</dbReference>
<dbReference type="PANTHER" id="PTHR30055">
    <property type="entry name" value="HTH-TYPE TRANSCRIPTIONAL REGULATOR RUTR"/>
    <property type="match status" value="1"/>
</dbReference>
<gene>
    <name evidence="6" type="ORF">ABI_30160</name>
</gene>
<dbReference type="GO" id="GO:0003700">
    <property type="term" value="F:DNA-binding transcription factor activity"/>
    <property type="evidence" value="ECO:0007669"/>
    <property type="project" value="TreeGrafter"/>
</dbReference>
<evidence type="ECO:0000256" key="4">
    <source>
        <dbReference type="PROSITE-ProRule" id="PRU00335"/>
    </source>
</evidence>
<name>F4QN08_9CAUL</name>
<keyword evidence="1" id="KW-0805">Transcription regulation</keyword>
<dbReference type="Pfam" id="PF00440">
    <property type="entry name" value="TetR_N"/>
    <property type="match status" value="1"/>
</dbReference>
<dbReference type="Proteomes" id="UP000006512">
    <property type="component" value="Unassembled WGS sequence"/>
</dbReference>
<dbReference type="AlphaFoldDB" id="F4QN08"/>
<evidence type="ECO:0000256" key="2">
    <source>
        <dbReference type="ARBA" id="ARBA00023125"/>
    </source>
</evidence>
<dbReference type="eggNOG" id="COG1309">
    <property type="taxonomic scope" value="Bacteria"/>
</dbReference>
<dbReference type="InterPro" id="IPR009057">
    <property type="entry name" value="Homeodomain-like_sf"/>
</dbReference>
<dbReference type="SUPFAM" id="SSF48498">
    <property type="entry name" value="Tetracyclin repressor-like, C-terminal domain"/>
    <property type="match status" value="1"/>
</dbReference>
<dbReference type="InterPro" id="IPR050109">
    <property type="entry name" value="HTH-type_TetR-like_transc_reg"/>
</dbReference>
<keyword evidence="2 4" id="KW-0238">DNA-binding</keyword>
<dbReference type="SUPFAM" id="SSF46689">
    <property type="entry name" value="Homeodomain-like"/>
    <property type="match status" value="1"/>
</dbReference>
<proteinExistence type="predicted"/>
<feature type="domain" description="HTH tetR-type" evidence="5">
    <location>
        <begin position="10"/>
        <end position="70"/>
    </location>
</feature>
<protein>
    <submittedName>
        <fullName evidence="6">Bacterial regulatory protein, tetR family protein</fullName>
    </submittedName>
</protein>
<dbReference type="InterPro" id="IPR039536">
    <property type="entry name" value="TetR_C_Proteobacteria"/>
</dbReference>
<evidence type="ECO:0000256" key="1">
    <source>
        <dbReference type="ARBA" id="ARBA00023015"/>
    </source>
</evidence>
<dbReference type="STRING" id="715226.ABI_30160"/>
<dbReference type="RefSeq" id="WP_006273801.1">
    <property type="nucleotide sequence ID" value="NZ_GL883078.1"/>
</dbReference>
<dbReference type="Gene3D" id="1.10.357.10">
    <property type="entry name" value="Tetracycline Repressor, domain 2"/>
    <property type="match status" value="1"/>
</dbReference>
<dbReference type="FunFam" id="1.10.10.60:FF:000141">
    <property type="entry name" value="TetR family transcriptional regulator"/>
    <property type="match status" value="1"/>
</dbReference>
<accession>F4QN08</accession>
<dbReference type="Pfam" id="PF14246">
    <property type="entry name" value="TetR_C_7"/>
    <property type="match status" value="1"/>
</dbReference>
<dbReference type="InterPro" id="IPR036271">
    <property type="entry name" value="Tet_transcr_reg_TetR-rel_C_sf"/>
</dbReference>
<reference evidence="7" key="1">
    <citation type="submission" date="2011-03" db="EMBL/GenBank/DDBJ databases">
        <title>Draft genome sequence of Brevundimonas diminuta.</title>
        <authorList>
            <person name="Brown P.J.B."/>
            <person name="Buechlein A."/>
            <person name="Hemmerich C."/>
            <person name="Brun Y.V."/>
        </authorList>
    </citation>
    <scope>NUCLEOTIDE SEQUENCE [LARGE SCALE GENOMIC DNA]</scope>
    <source>
        <strain evidence="7">C19</strain>
    </source>
</reference>
<evidence type="ECO:0000313" key="7">
    <source>
        <dbReference type="Proteomes" id="UP000006512"/>
    </source>
</evidence>
<sequence length="211" mass="23248">MDASAPNFRDQRRDRILQVAREVFFEVGYAGASMSTISSRLGGSKATLYAYFASKEDLFAAIVRDSCQEMAAVFEAHIGTDDLRQSLATVARQMVSMIVSDWGTNIMQLVIEEGRRNPGLAKTFEAAIESNGRKAMRALLTTAHDRGQIEIPDVDEAAVILKSLVFGDLQFKRLLNLAPPPSEAQLHHHIDVAIDVFLTYFACKAEEAKPG</sequence>
<feature type="DNA-binding region" description="H-T-H motif" evidence="4">
    <location>
        <begin position="33"/>
        <end position="52"/>
    </location>
</feature>
<dbReference type="InterPro" id="IPR001647">
    <property type="entry name" value="HTH_TetR"/>
</dbReference>
<dbReference type="PRINTS" id="PR00455">
    <property type="entry name" value="HTHTETR"/>
</dbReference>
<dbReference type="Gene3D" id="1.10.10.60">
    <property type="entry name" value="Homeodomain-like"/>
    <property type="match status" value="1"/>
</dbReference>
<dbReference type="HOGENOM" id="CLU_069356_27_0_5"/>
<evidence type="ECO:0000256" key="3">
    <source>
        <dbReference type="ARBA" id="ARBA00023163"/>
    </source>
</evidence>
<keyword evidence="3" id="KW-0804">Transcription</keyword>
<organism evidence="6 7">
    <name type="scientific">Asticcacaulis biprosthecium C19</name>
    <dbReference type="NCBI Taxonomy" id="715226"/>
    <lineage>
        <taxon>Bacteria</taxon>
        <taxon>Pseudomonadati</taxon>
        <taxon>Pseudomonadota</taxon>
        <taxon>Alphaproteobacteria</taxon>
        <taxon>Caulobacterales</taxon>
        <taxon>Caulobacteraceae</taxon>
        <taxon>Asticcacaulis</taxon>
    </lineage>
</organism>
<evidence type="ECO:0000259" key="5">
    <source>
        <dbReference type="PROSITE" id="PS50977"/>
    </source>
</evidence>
<dbReference type="PROSITE" id="PS50977">
    <property type="entry name" value="HTH_TETR_2"/>
    <property type="match status" value="1"/>
</dbReference>
<keyword evidence="7" id="KW-1185">Reference proteome</keyword>
<dbReference type="GO" id="GO:0000976">
    <property type="term" value="F:transcription cis-regulatory region binding"/>
    <property type="evidence" value="ECO:0007669"/>
    <property type="project" value="TreeGrafter"/>
</dbReference>
<dbReference type="PANTHER" id="PTHR30055:SF146">
    <property type="entry name" value="HTH-TYPE TRANSCRIPTIONAL DUAL REGULATOR CECR"/>
    <property type="match status" value="1"/>
</dbReference>
<dbReference type="OrthoDB" id="9816431at2"/>
<evidence type="ECO:0000313" key="6">
    <source>
        <dbReference type="EMBL" id="EGF91599.1"/>
    </source>
</evidence>